<comment type="subcellular location">
    <subcellularLocation>
        <location evidence="2">Cytoplasm</location>
    </subcellularLocation>
    <subcellularLocation>
        <location evidence="1 15">Nucleus</location>
    </subcellularLocation>
</comment>
<evidence type="ECO:0000256" key="14">
    <source>
        <dbReference type="ARBA" id="ARBA00048222"/>
    </source>
</evidence>
<evidence type="ECO:0000256" key="10">
    <source>
        <dbReference type="ARBA" id="ARBA00022801"/>
    </source>
</evidence>
<evidence type="ECO:0000256" key="5">
    <source>
        <dbReference type="ARBA" id="ARBA00012520"/>
    </source>
</evidence>
<dbReference type="Pfam" id="PF11969">
    <property type="entry name" value="DcpS_C"/>
    <property type="match status" value="1"/>
</dbReference>
<dbReference type="InterPro" id="IPR008594">
    <property type="entry name" value="DcpS/DCS2"/>
</dbReference>
<gene>
    <name evidence="19" type="ORF">Fcan01_05799</name>
</gene>
<evidence type="ECO:0000256" key="13">
    <source>
        <dbReference type="ARBA" id="ARBA00023242"/>
    </source>
</evidence>
<dbReference type="OMA" id="RAYFHYQ"/>
<dbReference type="Gene3D" id="3.30.428.10">
    <property type="entry name" value="HIT-like"/>
    <property type="match status" value="1"/>
</dbReference>
<evidence type="ECO:0000256" key="16">
    <source>
        <dbReference type="PIRSR" id="PIRSR028973-1"/>
    </source>
</evidence>
<comment type="similarity">
    <text evidence="3 15">Belongs to the HIT family.</text>
</comment>
<feature type="active site" description="Nucleophile" evidence="16">
    <location>
        <position position="289"/>
    </location>
</feature>
<keyword evidence="10 15" id="KW-0378">Hydrolase</keyword>
<dbReference type="GO" id="GO:0140932">
    <property type="term" value="F:5'-(N(7)-methyl 5'-triphosphoguanosine)-[mRNA] diphosphatase activity"/>
    <property type="evidence" value="ECO:0007669"/>
    <property type="project" value="UniProtKB-EC"/>
</dbReference>
<evidence type="ECO:0000256" key="7">
    <source>
        <dbReference type="ARBA" id="ARBA00022490"/>
    </source>
</evidence>
<keyword evidence="20" id="KW-1185">Reference proteome</keyword>
<dbReference type="PANTHER" id="PTHR12978">
    <property type="entry name" value="HISTIDINE TRIAD HIT PROTEIN MEMBER"/>
    <property type="match status" value="1"/>
</dbReference>
<evidence type="ECO:0000256" key="9">
    <source>
        <dbReference type="ARBA" id="ARBA00022664"/>
    </source>
</evidence>
<protein>
    <recommendedName>
        <fullName evidence="6 15">m7GpppX diphosphatase</fullName>
        <ecNumber evidence="5 15">3.6.1.59</ecNumber>
    </recommendedName>
</protein>
<evidence type="ECO:0000256" key="4">
    <source>
        <dbReference type="ARBA" id="ARBA00011140"/>
    </source>
</evidence>
<accession>A0A226ETD7</accession>
<dbReference type="SUPFAM" id="SSF54197">
    <property type="entry name" value="HIT-like"/>
    <property type="match status" value="1"/>
</dbReference>
<sequence length="350" mass="39239">MDLPEDLSRSGAAAAAKRKVEEDANSGPATKRSSNSSSEGVENNITAVTDEKKSIVQTTFQTLDGFKVDSILSNSADFKRIVVEGTVGDQKAVIILDKKPFTEDILSDLFSKKSELVHTFQNDIYGSYDCVLEPKLSAVKTTIVHPATKQHIDKYRIQPFYLVQETPEIYKSVTLPYLQSSSFDIQWVHNILAHKKEADRIIFEDPDPKTGFILLPDLKWDGETINNLYLVAIVHEKGIKSLRDLTAEHIPLLQKVLTEGSEAIQKKYGLTKSQLRVYIHYQPSYYHLHIHFTALSFNAPGISTEKSHLVSTVIGNIGLSPTYYQDSTLPFTVKKGDALCEKLLENGYKF</sequence>
<dbReference type="PANTHER" id="PTHR12978:SF0">
    <property type="entry name" value="M7GPPPX DIPHOSPHATASE"/>
    <property type="match status" value="1"/>
</dbReference>
<evidence type="ECO:0000256" key="3">
    <source>
        <dbReference type="ARBA" id="ARBA00010208"/>
    </source>
</evidence>
<feature type="region of interest" description="Disordered" evidence="18">
    <location>
        <begin position="1"/>
        <end position="45"/>
    </location>
</feature>
<evidence type="ECO:0000256" key="1">
    <source>
        <dbReference type="ARBA" id="ARBA00004123"/>
    </source>
</evidence>
<evidence type="ECO:0000256" key="2">
    <source>
        <dbReference type="ARBA" id="ARBA00004496"/>
    </source>
</evidence>
<comment type="caution">
    <text evidence="19">The sequence shown here is derived from an EMBL/GenBank/DDBJ whole genome shotgun (WGS) entry which is preliminary data.</text>
</comment>
<feature type="binding site" evidence="17">
    <location>
        <begin position="280"/>
        <end position="291"/>
    </location>
    <ligand>
        <name>substrate</name>
    </ligand>
</feature>
<feature type="binding site" evidence="17">
    <location>
        <position position="219"/>
    </location>
    <ligand>
        <name>substrate</name>
    </ligand>
</feature>
<dbReference type="GO" id="GO:0000932">
    <property type="term" value="C:P-body"/>
    <property type="evidence" value="ECO:0007669"/>
    <property type="project" value="TreeGrafter"/>
</dbReference>
<dbReference type="GO" id="GO:0000290">
    <property type="term" value="P:deadenylation-dependent decapping of nuclear-transcribed mRNA"/>
    <property type="evidence" value="ECO:0007669"/>
    <property type="project" value="UniProtKB-UniRule"/>
</dbReference>
<dbReference type="Pfam" id="PF05652">
    <property type="entry name" value="DcpS"/>
    <property type="match status" value="1"/>
</dbReference>
<proteinExistence type="inferred from homology"/>
<dbReference type="FunFam" id="3.30.428.10:FF:000006">
    <property type="entry name" value="m7GpppX diphosphatase"/>
    <property type="match status" value="1"/>
</dbReference>
<reference evidence="19 20" key="1">
    <citation type="submission" date="2015-12" db="EMBL/GenBank/DDBJ databases">
        <title>The genome of Folsomia candida.</title>
        <authorList>
            <person name="Faddeeva A."/>
            <person name="Derks M.F."/>
            <person name="Anvar Y."/>
            <person name="Smit S."/>
            <person name="Van Straalen N."/>
            <person name="Roelofs D."/>
        </authorList>
    </citation>
    <scope>NUCLEOTIDE SEQUENCE [LARGE SCALE GENOMIC DNA]</scope>
    <source>
        <strain evidence="19 20">VU population</strain>
        <tissue evidence="19">Whole body</tissue>
    </source>
</reference>
<evidence type="ECO:0000313" key="20">
    <source>
        <dbReference type="Proteomes" id="UP000198287"/>
    </source>
</evidence>
<keyword evidence="7" id="KW-0963">Cytoplasm</keyword>
<dbReference type="AlphaFoldDB" id="A0A226ETD7"/>
<dbReference type="EMBL" id="LNIX01000002">
    <property type="protein sequence ID" value="OXA60324.1"/>
    <property type="molecule type" value="Genomic_DNA"/>
</dbReference>
<comment type="catalytic activity">
    <reaction evidence="14 15">
        <text>a 5'-end (N(7)-methyl 5'-triphosphoguanosine)-ribonucleoside in mRNA + H2O = N(7)-methyl-GMP + a 5'-end diphospho-ribonucleoside in mRNA + 2 H(+)</text>
        <dbReference type="Rhea" id="RHEA:65388"/>
        <dbReference type="Rhea" id="RHEA-COMP:17165"/>
        <dbReference type="Rhea" id="RHEA-COMP:17167"/>
        <dbReference type="ChEBI" id="CHEBI:15377"/>
        <dbReference type="ChEBI" id="CHEBI:15378"/>
        <dbReference type="ChEBI" id="CHEBI:58285"/>
        <dbReference type="ChEBI" id="CHEBI:156461"/>
        <dbReference type="ChEBI" id="CHEBI:167616"/>
        <dbReference type="EC" id="3.6.1.59"/>
    </reaction>
</comment>
<name>A0A226ETD7_FOLCA</name>
<dbReference type="GO" id="GO:0000340">
    <property type="term" value="F:RNA 7-methylguanosine cap binding"/>
    <property type="evidence" value="ECO:0007669"/>
    <property type="project" value="UniProtKB-UniRule"/>
</dbReference>
<evidence type="ECO:0000256" key="15">
    <source>
        <dbReference type="PIRNR" id="PIRNR028973"/>
    </source>
</evidence>
<dbReference type="PROSITE" id="PS00892">
    <property type="entry name" value="HIT_1"/>
    <property type="match status" value="1"/>
</dbReference>
<evidence type="ECO:0000256" key="11">
    <source>
        <dbReference type="ARBA" id="ARBA00022990"/>
    </source>
</evidence>
<feature type="binding site" evidence="17">
    <location>
        <position position="197"/>
    </location>
    <ligand>
        <name>substrate</name>
    </ligand>
</feature>
<keyword evidence="8" id="KW-0597">Phosphoprotein</keyword>
<keyword evidence="9 15" id="KW-0507">mRNA processing</keyword>
<evidence type="ECO:0000256" key="8">
    <source>
        <dbReference type="ARBA" id="ARBA00022553"/>
    </source>
</evidence>
<keyword evidence="12" id="KW-0508">mRNA splicing</keyword>
<feature type="binding site" evidence="17">
    <location>
        <position position="217"/>
    </location>
    <ligand>
        <name>substrate</name>
    </ligand>
</feature>
<evidence type="ECO:0000313" key="19">
    <source>
        <dbReference type="EMBL" id="OXA60324.1"/>
    </source>
</evidence>
<dbReference type="Proteomes" id="UP000198287">
    <property type="component" value="Unassembled WGS sequence"/>
</dbReference>
<evidence type="ECO:0000256" key="12">
    <source>
        <dbReference type="ARBA" id="ARBA00023187"/>
    </source>
</evidence>
<dbReference type="GO" id="GO:0008380">
    <property type="term" value="P:RNA splicing"/>
    <property type="evidence" value="ECO:0007669"/>
    <property type="project" value="UniProtKB-KW"/>
</dbReference>
<evidence type="ECO:0000256" key="17">
    <source>
        <dbReference type="PIRSR" id="PIRSR028973-2"/>
    </source>
</evidence>
<dbReference type="Gene3D" id="3.30.200.40">
    <property type="entry name" value="Scavenger mRNA decapping enzyme, N-terminal domain"/>
    <property type="match status" value="1"/>
</dbReference>
<dbReference type="GO" id="GO:0005634">
    <property type="term" value="C:nucleus"/>
    <property type="evidence" value="ECO:0007669"/>
    <property type="project" value="UniProtKB-SubCell"/>
</dbReference>
<dbReference type="STRING" id="158441.A0A226ETD7"/>
<comment type="subunit">
    <text evidence="4">Homodimer. Associates with components of the exosome multienzyme ribonuclease complex, such as EXOSC3 and EXOSC4. Interacts with NDOR1.</text>
</comment>
<dbReference type="GO" id="GO:0006397">
    <property type="term" value="P:mRNA processing"/>
    <property type="evidence" value="ECO:0007669"/>
    <property type="project" value="UniProtKB-KW"/>
</dbReference>
<dbReference type="OrthoDB" id="10264956at2759"/>
<dbReference type="SUPFAM" id="SSF102860">
    <property type="entry name" value="mRNA decapping enzyme DcpS N-terminal domain"/>
    <property type="match status" value="1"/>
</dbReference>
<feature type="binding site" evidence="17">
    <location>
        <position position="187"/>
    </location>
    <ligand>
        <name>substrate</name>
    </ligand>
</feature>
<evidence type="ECO:0000256" key="18">
    <source>
        <dbReference type="SAM" id="MobiDB-lite"/>
    </source>
</evidence>
<dbReference type="FunFam" id="3.30.200.40:FF:000001">
    <property type="entry name" value="m7GpppX diphosphatase"/>
    <property type="match status" value="1"/>
</dbReference>
<dbReference type="PIRSF" id="PIRSF028973">
    <property type="entry name" value="Scavenger_mRNA_decap_enz"/>
    <property type="match status" value="1"/>
</dbReference>
<organism evidence="19 20">
    <name type="scientific">Folsomia candida</name>
    <name type="common">Springtail</name>
    <dbReference type="NCBI Taxonomy" id="158441"/>
    <lineage>
        <taxon>Eukaryota</taxon>
        <taxon>Metazoa</taxon>
        <taxon>Ecdysozoa</taxon>
        <taxon>Arthropoda</taxon>
        <taxon>Hexapoda</taxon>
        <taxon>Collembola</taxon>
        <taxon>Entomobryomorpha</taxon>
        <taxon>Isotomoidea</taxon>
        <taxon>Isotomidae</taxon>
        <taxon>Proisotominae</taxon>
        <taxon>Folsomia</taxon>
    </lineage>
</organism>
<dbReference type="EC" id="3.6.1.59" evidence="5 15"/>
<evidence type="ECO:0000256" key="6">
    <source>
        <dbReference type="ARBA" id="ARBA00015636"/>
    </source>
</evidence>
<keyword evidence="13 15" id="KW-0539">Nucleus</keyword>
<keyword evidence="11" id="KW-0007">Acetylation</keyword>
<dbReference type="InterPro" id="IPR019808">
    <property type="entry name" value="Histidine_triad_CS"/>
</dbReference>
<comment type="function">
    <text evidence="15">Decapping scavenger enzyme that catalyzes the cleavage of a residual cap structure following the degradation of mRNAs by the 3'-&gt;5' exosome-mediated mRNA decay pathway.</text>
</comment>
<dbReference type="InterPro" id="IPR011145">
    <property type="entry name" value="Scavenger_mRNA_decap_enz_N"/>
</dbReference>
<dbReference type="InterPro" id="IPR036265">
    <property type="entry name" value="HIT-like_sf"/>
</dbReference>